<dbReference type="GO" id="GO:0032196">
    <property type="term" value="P:transposition"/>
    <property type="evidence" value="ECO:0007669"/>
    <property type="project" value="UniProtKB-KW"/>
</dbReference>
<evidence type="ECO:0000256" key="1">
    <source>
        <dbReference type="ARBA" id="ARBA00008761"/>
    </source>
</evidence>
<reference evidence="11 12" key="1">
    <citation type="submission" date="2018-08" db="EMBL/GenBank/DDBJ databases">
        <title>Lactobacillus suantsai sp. nov., isolated from traditional fermented suan-tsai in Taiwan.</title>
        <authorList>
            <person name="Huang C.-H."/>
        </authorList>
    </citation>
    <scope>NUCLEOTIDE SEQUENCE [LARGE SCALE GENOMIC DNA]</scope>
    <source>
        <strain evidence="11 12">BCRC 12945</strain>
    </source>
</reference>
<sequence length="384" mass="44707">MAFIVAFKFRLKPNKEQEKLIWQNINGARLVYNLLLEDNNRIYKEYKKSSTLTVKQIKDDPKYAFLKGCDANALAYSKRHLDQAFKNFFRGLKKHRKIGYPKFKSLAHSALTYTTYRASSYKNSPIEEGNLALNEKKGLVKLPKIGWVKVINHRPIPKSGKIKSGIISADRIDRYYISISVELPDGYFLNLKERSANRVGVDVGIKYFATLSNGIKIKNKHFLKNQEQKLIKLQRKRDRMQRGSNNYRKANMKLRKLHARIARQRRAFVQQTSTDLIKNNYVIAIENLNVKGMVSNHKLAKSIEEEGFNEFKRELVYKSEFYGRKVIEIDRFYPSSQICCVCGYQNKETKNLAVREWQCPKCGTIHDRDINAAKNILKKGLEKI</sequence>
<evidence type="ECO:0000256" key="7">
    <source>
        <dbReference type="SAM" id="Coils"/>
    </source>
</evidence>
<dbReference type="InterPro" id="IPR021027">
    <property type="entry name" value="Transposase_put_HTH"/>
</dbReference>
<keyword evidence="2" id="KW-0815">Transposition</keyword>
<dbReference type="InterPro" id="IPR001959">
    <property type="entry name" value="Transposase"/>
</dbReference>
<keyword evidence="3" id="KW-0479">Metal-binding</keyword>
<dbReference type="GO" id="GO:0046872">
    <property type="term" value="F:metal ion binding"/>
    <property type="evidence" value="ECO:0007669"/>
    <property type="project" value="UniProtKB-KW"/>
</dbReference>
<dbReference type="AlphaFoldDB" id="A0A4Q0VHP4"/>
<dbReference type="GO" id="GO:0003677">
    <property type="term" value="F:DNA binding"/>
    <property type="evidence" value="ECO:0007669"/>
    <property type="project" value="UniProtKB-KW"/>
</dbReference>
<feature type="domain" description="Probable transposase IS891/IS1136/IS1341" evidence="8">
    <location>
        <begin position="191"/>
        <end position="295"/>
    </location>
</feature>
<dbReference type="Pfam" id="PF07282">
    <property type="entry name" value="Cas12f1-like_TNB"/>
    <property type="match status" value="1"/>
</dbReference>
<evidence type="ECO:0000256" key="2">
    <source>
        <dbReference type="ARBA" id="ARBA00022578"/>
    </source>
</evidence>
<proteinExistence type="inferred from homology"/>
<dbReference type="NCBIfam" id="TIGR01766">
    <property type="entry name" value="IS200/IS605 family accessory protein TnpB-like domain"/>
    <property type="match status" value="1"/>
</dbReference>
<evidence type="ECO:0000256" key="3">
    <source>
        <dbReference type="ARBA" id="ARBA00022723"/>
    </source>
</evidence>
<dbReference type="Pfam" id="PF01385">
    <property type="entry name" value="OrfB_IS605"/>
    <property type="match status" value="1"/>
</dbReference>
<keyword evidence="4" id="KW-0862">Zinc</keyword>
<keyword evidence="7" id="KW-0175">Coiled coil</keyword>
<keyword evidence="5" id="KW-0238">DNA-binding</keyword>
<comment type="similarity">
    <text evidence="1">In the C-terminal section; belongs to the transposase 35 family.</text>
</comment>
<dbReference type="NCBIfam" id="NF040570">
    <property type="entry name" value="guided_TnpB"/>
    <property type="match status" value="1"/>
</dbReference>
<evidence type="ECO:0000259" key="8">
    <source>
        <dbReference type="Pfam" id="PF01385"/>
    </source>
</evidence>
<dbReference type="Proteomes" id="UP000290602">
    <property type="component" value="Unassembled WGS sequence"/>
</dbReference>
<keyword evidence="12" id="KW-1185">Reference proteome</keyword>
<organism evidence="11 12">
    <name type="scientific">Levilactobacillus suantsaii</name>
    <dbReference type="NCBI Taxonomy" id="2292255"/>
    <lineage>
        <taxon>Bacteria</taxon>
        <taxon>Bacillati</taxon>
        <taxon>Bacillota</taxon>
        <taxon>Bacilli</taxon>
        <taxon>Lactobacillales</taxon>
        <taxon>Lactobacillaceae</taxon>
        <taxon>Levilactobacillus</taxon>
    </lineage>
</organism>
<feature type="domain" description="Transposase putative helix-turn-helix" evidence="10">
    <location>
        <begin position="5"/>
        <end position="48"/>
    </location>
</feature>
<evidence type="ECO:0000313" key="12">
    <source>
        <dbReference type="Proteomes" id="UP000290602"/>
    </source>
</evidence>
<feature type="domain" description="Cas12f1-like TNB" evidence="9">
    <location>
        <begin position="308"/>
        <end position="376"/>
    </location>
</feature>
<evidence type="ECO:0000256" key="4">
    <source>
        <dbReference type="ARBA" id="ARBA00022833"/>
    </source>
</evidence>
<feature type="coiled-coil region" evidence="7">
    <location>
        <begin position="223"/>
        <end position="267"/>
    </location>
</feature>
<evidence type="ECO:0000259" key="10">
    <source>
        <dbReference type="Pfam" id="PF12323"/>
    </source>
</evidence>
<name>A0A4Q0VHP4_9LACO</name>
<gene>
    <name evidence="11" type="ORF">DXH47_08215</name>
</gene>
<evidence type="ECO:0000259" key="9">
    <source>
        <dbReference type="Pfam" id="PF07282"/>
    </source>
</evidence>
<dbReference type="InterPro" id="IPR010095">
    <property type="entry name" value="Cas12f1-like_TNB"/>
</dbReference>
<evidence type="ECO:0000256" key="5">
    <source>
        <dbReference type="ARBA" id="ARBA00023125"/>
    </source>
</evidence>
<keyword evidence="6" id="KW-0233">DNA recombination</keyword>
<dbReference type="EMBL" id="QXIL01000016">
    <property type="protein sequence ID" value="RXI77977.1"/>
    <property type="molecule type" value="Genomic_DNA"/>
</dbReference>
<evidence type="ECO:0000256" key="6">
    <source>
        <dbReference type="ARBA" id="ARBA00023172"/>
    </source>
</evidence>
<dbReference type="Pfam" id="PF12323">
    <property type="entry name" value="HTH_OrfB_IS605"/>
    <property type="match status" value="1"/>
</dbReference>
<dbReference type="OrthoDB" id="56768at2"/>
<dbReference type="GO" id="GO:0006310">
    <property type="term" value="P:DNA recombination"/>
    <property type="evidence" value="ECO:0007669"/>
    <property type="project" value="UniProtKB-KW"/>
</dbReference>
<accession>A0A4Q0VHP4</accession>
<dbReference type="RefSeq" id="WP_129032860.1">
    <property type="nucleotide sequence ID" value="NZ_QXIL01000016.1"/>
</dbReference>
<protein>
    <submittedName>
        <fullName evidence="11">Transposase</fullName>
    </submittedName>
</protein>
<evidence type="ECO:0000313" key="11">
    <source>
        <dbReference type="EMBL" id="RXI77977.1"/>
    </source>
</evidence>
<comment type="caution">
    <text evidence="11">The sequence shown here is derived from an EMBL/GenBank/DDBJ whole genome shotgun (WGS) entry which is preliminary data.</text>
</comment>